<evidence type="ECO:0000313" key="2">
    <source>
        <dbReference type="Proteomes" id="UP000238157"/>
    </source>
</evidence>
<organism evidence="1 2">
    <name type="scientific">Mongoliibacter ruber</name>
    <dbReference type="NCBI Taxonomy" id="1750599"/>
    <lineage>
        <taxon>Bacteria</taxon>
        <taxon>Pseudomonadati</taxon>
        <taxon>Bacteroidota</taxon>
        <taxon>Cytophagia</taxon>
        <taxon>Cytophagales</taxon>
        <taxon>Cyclobacteriaceae</taxon>
        <taxon>Mongoliibacter</taxon>
    </lineage>
</organism>
<protein>
    <submittedName>
        <fullName evidence="1">Uncharacterized protein</fullName>
    </submittedName>
</protein>
<name>A0A2T0WFK3_9BACT</name>
<dbReference type="AlphaFoldDB" id="A0A2T0WFK3"/>
<dbReference type="Proteomes" id="UP000238157">
    <property type="component" value="Unassembled WGS sequence"/>
</dbReference>
<dbReference type="EMBL" id="PVTR01000012">
    <property type="protein sequence ID" value="PRY85493.1"/>
    <property type="molecule type" value="Genomic_DNA"/>
</dbReference>
<sequence>MHLKWRPNISLIMLVVFSLSIVLGVSLKKEYFYGLHHSELLNEYGGQFDLISINPKNQCQQLLPKIKISSFQADLFGKNEGFEQNVFSNFLFAQSFGFNFPFKKSKIGRFYYFHGFW</sequence>
<gene>
    <name evidence="1" type="ORF">CLW00_11274</name>
</gene>
<proteinExistence type="predicted"/>
<comment type="caution">
    <text evidence="1">The sequence shown here is derived from an EMBL/GenBank/DDBJ whole genome shotgun (WGS) entry which is preliminary data.</text>
</comment>
<evidence type="ECO:0000313" key="1">
    <source>
        <dbReference type="EMBL" id="PRY85493.1"/>
    </source>
</evidence>
<keyword evidence="2" id="KW-1185">Reference proteome</keyword>
<accession>A0A2T0WFK3</accession>
<reference evidence="1 2" key="1">
    <citation type="submission" date="2018-03" db="EMBL/GenBank/DDBJ databases">
        <title>Genomic Encyclopedia of Archaeal and Bacterial Type Strains, Phase II (KMG-II): from individual species to whole genera.</title>
        <authorList>
            <person name="Goeker M."/>
        </authorList>
    </citation>
    <scope>NUCLEOTIDE SEQUENCE [LARGE SCALE GENOMIC DNA]</scope>
    <source>
        <strain evidence="1 2">DSM 27929</strain>
    </source>
</reference>